<evidence type="ECO:0000313" key="1">
    <source>
        <dbReference type="EMBL" id="CAG8493968.1"/>
    </source>
</evidence>
<reference evidence="1 2" key="1">
    <citation type="submission" date="2021-06" db="EMBL/GenBank/DDBJ databases">
        <authorList>
            <person name="Kallberg Y."/>
            <person name="Tangrot J."/>
            <person name="Rosling A."/>
        </authorList>
    </citation>
    <scope>NUCLEOTIDE SEQUENCE [LARGE SCALE GENOMIC DNA]</scope>
    <source>
        <strain evidence="1 2">120-4 pot B 10/14</strain>
    </source>
</reference>
<name>A0ABM8W0J7_GIGMA</name>
<dbReference type="EMBL" id="CAJVQB010000527">
    <property type="protein sequence ID" value="CAG8493968.1"/>
    <property type="molecule type" value="Genomic_DNA"/>
</dbReference>
<protein>
    <submittedName>
        <fullName evidence="1">18552_t:CDS:1</fullName>
    </submittedName>
</protein>
<organism evidence="1 2">
    <name type="scientific">Gigaspora margarita</name>
    <dbReference type="NCBI Taxonomy" id="4874"/>
    <lineage>
        <taxon>Eukaryota</taxon>
        <taxon>Fungi</taxon>
        <taxon>Fungi incertae sedis</taxon>
        <taxon>Mucoromycota</taxon>
        <taxon>Glomeromycotina</taxon>
        <taxon>Glomeromycetes</taxon>
        <taxon>Diversisporales</taxon>
        <taxon>Gigasporaceae</taxon>
        <taxon>Gigaspora</taxon>
    </lineage>
</organism>
<keyword evidence="2" id="KW-1185">Reference proteome</keyword>
<comment type="caution">
    <text evidence="1">The sequence shown here is derived from an EMBL/GenBank/DDBJ whole genome shotgun (WGS) entry which is preliminary data.</text>
</comment>
<gene>
    <name evidence="1" type="ORF">GMARGA_LOCUS1861</name>
</gene>
<proteinExistence type="predicted"/>
<evidence type="ECO:0000313" key="2">
    <source>
        <dbReference type="Proteomes" id="UP000789901"/>
    </source>
</evidence>
<sequence>MKVGGALTFVGSVISVELNHWKFVMPKKLNHNKRKKKRLEIEKTKKIEEKDYRDLNRVKGFLEMFNDIYDRLFWVSKNY</sequence>
<dbReference type="Proteomes" id="UP000789901">
    <property type="component" value="Unassembled WGS sequence"/>
</dbReference>
<accession>A0ABM8W0J7</accession>